<dbReference type="Proteomes" id="UP000019486">
    <property type="component" value="Unassembled WGS sequence"/>
</dbReference>
<organism evidence="5 6">
    <name type="scientific">Skermanella stibiiresistens SB22</name>
    <dbReference type="NCBI Taxonomy" id="1385369"/>
    <lineage>
        <taxon>Bacteria</taxon>
        <taxon>Pseudomonadati</taxon>
        <taxon>Pseudomonadota</taxon>
        <taxon>Alphaproteobacteria</taxon>
        <taxon>Rhodospirillales</taxon>
        <taxon>Azospirillaceae</taxon>
        <taxon>Skermanella</taxon>
    </lineage>
</organism>
<dbReference type="RefSeq" id="WP_037450596.1">
    <property type="nucleotide sequence ID" value="NZ_AVFL01000006.1"/>
</dbReference>
<dbReference type="PANTHER" id="PTHR33376:SF4">
    <property type="entry name" value="SIALIC ACID-BINDING PERIPLASMIC PROTEIN SIAP"/>
    <property type="match status" value="1"/>
</dbReference>
<keyword evidence="6" id="KW-1185">Reference proteome</keyword>
<comment type="similarity">
    <text evidence="2">Belongs to the bacterial solute-binding protein 7 family.</text>
</comment>
<accession>W9H7U9</accession>
<sequence>MTKVDRRAFLKASAGAIAAAGVTAGLAPRIAHAQAGGFKFKLGTDLPVAHPVNVRLREAIEAISAETNGAVTITLFPNNQLGSDSDMMSQIRSGALELATFPGTVLSTLIPSTSVTGLGFAFTSYDKVWAAMDGDVGNYIRRNIEKVNLHAFDKVWDNGFRQITTGTRPIETPDDLRNLKIRVPVVPLWVSMFTAFGASPVSIPLSDAYSSLQTRIADAQENPLVLIDFAKFYEVQKYCSLTNHAWDGFWMLASGRIWRGVPSEIQQVMAKHLNAAALKERDDVVKATVDLQKGLEAKGLVFNKVDVDAFQKALRATGFYGQWKEKFGAEAWALVQNYAGDIG</sequence>
<proteinExistence type="inferred from homology"/>
<dbReference type="PROSITE" id="PS51318">
    <property type="entry name" value="TAT"/>
    <property type="match status" value="1"/>
</dbReference>
<dbReference type="InterPro" id="IPR018389">
    <property type="entry name" value="DctP_fam"/>
</dbReference>
<dbReference type="CDD" id="cd13603">
    <property type="entry name" value="PBP2_TRAP_Siap_TeaA_like"/>
    <property type="match status" value="1"/>
</dbReference>
<dbReference type="InterPro" id="IPR038404">
    <property type="entry name" value="TRAP_DctP_sf"/>
</dbReference>
<dbReference type="InterPro" id="IPR004682">
    <property type="entry name" value="TRAP_DctP"/>
</dbReference>
<dbReference type="NCBIfam" id="NF037995">
    <property type="entry name" value="TRAP_S1"/>
    <property type="match status" value="1"/>
</dbReference>
<dbReference type="Pfam" id="PF03480">
    <property type="entry name" value="DctP"/>
    <property type="match status" value="1"/>
</dbReference>
<dbReference type="GO" id="GO:0030288">
    <property type="term" value="C:outer membrane-bounded periplasmic space"/>
    <property type="evidence" value="ECO:0007669"/>
    <property type="project" value="InterPro"/>
</dbReference>
<dbReference type="AlphaFoldDB" id="W9H7U9"/>
<dbReference type="NCBIfam" id="TIGR01409">
    <property type="entry name" value="TAT_signal_seq"/>
    <property type="match status" value="1"/>
</dbReference>
<dbReference type="EMBL" id="AVFL01000006">
    <property type="protein sequence ID" value="EWY40762.1"/>
    <property type="molecule type" value="Genomic_DNA"/>
</dbReference>
<evidence type="ECO:0000256" key="4">
    <source>
        <dbReference type="ARBA" id="ARBA00022729"/>
    </source>
</evidence>
<dbReference type="GO" id="GO:0055085">
    <property type="term" value="P:transmembrane transport"/>
    <property type="evidence" value="ECO:0007669"/>
    <property type="project" value="InterPro"/>
</dbReference>
<dbReference type="PANTHER" id="PTHR33376">
    <property type="match status" value="1"/>
</dbReference>
<evidence type="ECO:0000313" key="5">
    <source>
        <dbReference type="EMBL" id="EWY40762.1"/>
    </source>
</evidence>
<evidence type="ECO:0000256" key="2">
    <source>
        <dbReference type="ARBA" id="ARBA00009023"/>
    </source>
</evidence>
<dbReference type="PATRIC" id="fig|1385369.3.peg.2058"/>
<comment type="caution">
    <text evidence="5">The sequence shown here is derived from an EMBL/GenBank/DDBJ whole genome shotgun (WGS) entry which is preliminary data.</text>
</comment>
<dbReference type="STRING" id="1385369.N825_33070"/>
<comment type="subcellular location">
    <subcellularLocation>
        <location evidence="1">Cell envelope</location>
    </subcellularLocation>
</comment>
<keyword evidence="4" id="KW-0732">Signal</keyword>
<protein>
    <submittedName>
        <fullName evidence="5">ABC transporter substrate-binding protein</fullName>
    </submittedName>
</protein>
<keyword evidence="3" id="KW-0813">Transport</keyword>
<evidence type="ECO:0000256" key="3">
    <source>
        <dbReference type="ARBA" id="ARBA00022448"/>
    </source>
</evidence>
<dbReference type="NCBIfam" id="TIGR00787">
    <property type="entry name" value="dctP"/>
    <property type="match status" value="1"/>
</dbReference>
<dbReference type="InterPro" id="IPR006311">
    <property type="entry name" value="TAT_signal"/>
</dbReference>
<name>W9H7U9_9PROT</name>
<evidence type="ECO:0000256" key="1">
    <source>
        <dbReference type="ARBA" id="ARBA00004196"/>
    </source>
</evidence>
<dbReference type="InterPro" id="IPR019546">
    <property type="entry name" value="TAT_signal_bac_arc"/>
</dbReference>
<gene>
    <name evidence="5" type="ORF">N825_33070</name>
</gene>
<reference evidence="5 6" key="1">
    <citation type="submission" date="2013-08" db="EMBL/GenBank/DDBJ databases">
        <title>The genome sequence of Skermanella stibiiresistens.</title>
        <authorList>
            <person name="Zhu W."/>
            <person name="Wang G."/>
        </authorList>
    </citation>
    <scope>NUCLEOTIDE SEQUENCE [LARGE SCALE GENOMIC DNA]</scope>
    <source>
        <strain evidence="5 6">SB22</strain>
    </source>
</reference>
<dbReference type="OrthoDB" id="7375081at2"/>
<evidence type="ECO:0000313" key="6">
    <source>
        <dbReference type="Proteomes" id="UP000019486"/>
    </source>
</evidence>
<dbReference type="Gene3D" id="3.40.190.170">
    <property type="entry name" value="Bacterial extracellular solute-binding protein, family 7"/>
    <property type="match status" value="1"/>
</dbReference>